<evidence type="ECO:0000256" key="3">
    <source>
        <dbReference type="ARBA" id="ARBA00022679"/>
    </source>
</evidence>
<keyword evidence="2 5" id="KW-0489">Methyltransferase</keyword>
<comment type="function">
    <text evidence="5">Methyltransferase required for the conversion of demethylmenaquinol (DMKH2) to menaquinol (MKH2).</text>
</comment>
<dbReference type="HAMAP" id="MF_01813">
    <property type="entry name" value="MenG_UbiE_methyltr"/>
    <property type="match status" value="1"/>
</dbReference>
<sequence length="248" mass="27779">MSVKEVKAEDVKPYEESAAKKGQVSTMFNNIAKYYDFLNHFLSLGIDKSWRKKAIASLKEDAPKNILDVATGTGDLAIEAYRQLKPDKVTGIDISVKMLEVGHKKIQKLGIDDVITLQEGDSENLQFEDNTFDAAVVAFGVRNFANVEAGLIDMVRVLQPNSKLVVLEFSKPAMFPFKQLFNFYFKYVLPFIGRITSKDKKAYGYLYESVQAFPEGQDFLDLLTNIGLKNATCKKLSLGICSIYTATK</sequence>
<dbReference type="SUPFAM" id="SSF53335">
    <property type="entry name" value="S-adenosyl-L-methionine-dependent methyltransferases"/>
    <property type="match status" value="1"/>
</dbReference>
<dbReference type="GO" id="GO:0032259">
    <property type="term" value="P:methylation"/>
    <property type="evidence" value="ECO:0007669"/>
    <property type="project" value="UniProtKB-KW"/>
</dbReference>
<dbReference type="Pfam" id="PF01209">
    <property type="entry name" value="Ubie_methyltran"/>
    <property type="match status" value="1"/>
</dbReference>
<feature type="binding site" evidence="5">
    <location>
        <position position="73"/>
    </location>
    <ligand>
        <name>S-adenosyl-L-methionine</name>
        <dbReference type="ChEBI" id="CHEBI:59789"/>
    </ligand>
</feature>
<dbReference type="EMBL" id="CACVAQ010000049">
    <property type="protein sequence ID" value="CAA6800047.1"/>
    <property type="molecule type" value="Genomic_DNA"/>
</dbReference>
<dbReference type="NCBIfam" id="TIGR01934">
    <property type="entry name" value="MenG_MenH_UbiE"/>
    <property type="match status" value="1"/>
</dbReference>
<evidence type="ECO:0000256" key="5">
    <source>
        <dbReference type="HAMAP-Rule" id="MF_01813"/>
    </source>
</evidence>
<dbReference type="InterPro" id="IPR004033">
    <property type="entry name" value="UbiE/COQ5_MeTrFase"/>
</dbReference>
<evidence type="ECO:0000256" key="1">
    <source>
        <dbReference type="ARBA" id="ARBA00022428"/>
    </source>
</evidence>
<dbReference type="GO" id="GO:0009234">
    <property type="term" value="P:menaquinone biosynthetic process"/>
    <property type="evidence" value="ECO:0007669"/>
    <property type="project" value="UniProtKB-UniRule"/>
</dbReference>
<gene>
    <name evidence="5" type="primary">menG</name>
    <name evidence="6" type="ORF">HELGO_WM30044</name>
</gene>
<comment type="caution">
    <text evidence="5">Lacks conserved residue(s) required for the propagation of feature annotation.</text>
</comment>
<dbReference type="PROSITE" id="PS01183">
    <property type="entry name" value="UBIE_1"/>
    <property type="match status" value="1"/>
</dbReference>
<name>A0A6S6RU03_9BACT</name>
<dbReference type="Gene3D" id="3.40.50.150">
    <property type="entry name" value="Vaccinia Virus protein VP39"/>
    <property type="match status" value="1"/>
</dbReference>
<organism evidence="6">
    <name type="scientific">uncultured Aureispira sp</name>
    <dbReference type="NCBI Taxonomy" id="1331704"/>
    <lineage>
        <taxon>Bacteria</taxon>
        <taxon>Pseudomonadati</taxon>
        <taxon>Bacteroidota</taxon>
        <taxon>Saprospiria</taxon>
        <taxon>Saprospirales</taxon>
        <taxon>Saprospiraceae</taxon>
        <taxon>Aureispira</taxon>
        <taxon>environmental samples</taxon>
    </lineage>
</organism>
<keyword evidence="1 5" id="KW-0474">Menaquinone biosynthesis</keyword>
<evidence type="ECO:0000313" key="6">
    <source>
        <dbReference type="EMBL" id="CAA6800047.1"/>
    </source>
</evidence>
<accession>A0A6S6RU03</accession>
<dbReference type="PANTHER" id="PTHR43591">
    <property type="entry name" value="METHYLTRANSFERASE"/>
    <property type="match status" value="1"/>
</dbReference>
<keyword evidence="4 5" id="KW-0949">S-adenosyl-L-methionine</keyword>
<reference evidence="6" key="1">
    <citation type="submission" date="2020-01" db="EMBL/GenBank/DDBJ databases">
        <authorList>
            <person name="Meier V. D."/>
            <person name="Meier V D."/>
        </authorList>
    </citation>
    <scope>NUCLEOTIDE SEQUENCE</scope>
    <source>
        <strain evidence="6">HLG_WM_MAG_10</strain>
    </source>
</reference>
<comment type="catalytic activity">
    <reaction evidence="5">
        <text>a 2-demethylmenaquinol + S-adenosyl-L-methionine = a menaquinol + S-adenosyl-L-homocysteine + H(+)</text>
        <dbReference type="Rhea" id="RHEA:42640"/>
        <dbReference type="Rhea" id="RHEA-COMP:9539"/>
        <dbReference type="Rhea" id="RHEA-COMP:9563"/>
        <dbReference type="ChEBI" id="CHEBI:15378"/>
        <dbReference type="ChEBI" id="CHEBI:18151"/>
        <dbReference type="ChEBI" id="CHEBI:55437"/>
        <dbReference type="ChEBI" id="CHEBI:57856"/>
        <dbReference type="ChEBI" id="CHEBI:59789"/>
        <dbReference type="EC" id="2.1.1.163"/>
    </reaction>
</comment>
<feature type="binding site" evidence="5">
    <location>
        <begin position="121"/>
        <end position="122"/>
    </location>
    <ligand>
        <name>S-adenosyl-L-methionine</name>
        <dbReference type="ChEBI" id="CHEBI:59789"/>
    </ligand>
</feature>
<dbReference type="NCBIfam" id="NF001244">
    <property type="entry name" value="PRK00216.1-5"/>
    <property type="match status" value="1"/>
</dbReference>
<evidence type="ECO:0000256" key="4">
    <source>
        <dbReference type="ARBA" id="ARBA00022691"/>
    </source>
</evidence>
<evidence type="ECO:0000256" key="2">
    <source>
        <dbReference type="ARBA" id="ARBA00022603"/>
    </source>
</evidence>
<proteinExistence type="inferred from homology"/>
<dbReference type="InterPro" id="IPR023576">
    <property type="entry name" value="UbiE/COQ5_MeTrFase_CS"/>
</dbReference>
<feature type="binding site" evidence="5">
    <location>
        <position position="93"/>
    </location>
    <ligand>
        <name>S-adenosyl-L-methionine</name>
        <dbReference type="ChEBI" id="CHEBI:59789"/>
    </ligand>
</feature>
<keyword evidence="3 5" id="KW-0808">Transferase</keyword>
<dbReference type="EC" id="2.1.1.163" evidence="5"/>
<dbReference type="PANTHER" id="PTHR43591:SF24">
    <property type="entry name" value="2-METHOXY-6-POLYPRENYL-1,4-BENZOQUINOL METHYLASE, MITOCHONDRIAL"/>
    <property type="match status" value="1"/>
</dbReference>
<dbReference type="GO" id="GO:0043770">
    <property type="term" value="F:demethylmenaquinone methyltransferase activity"/>
    <property type="evidence" value="ECO:0007669"/>
    <property type="project" value="UniProtKB-UniRule"/>
</dbReference>
<comment type="pathway">
    <text evidence="5">Quinol/quinone metabolism; menaquinone biosynthesis; menaquinol from 1,4-dihydroxy-2-naphthoate: step 2/2.</text>
</comment>
<dbReference type="UniPathway" id="UPA00079">
    <property type="reaction ID" value="UER00169"/>
</dbReference>
<dbReference type="CDD" id="cd02440">
    <property type="entry name" value="AdoMet_MTases"/>
    <property type="match status" value="1"/>
</dbReference>
<dbReference type="PROSITE" id="PS51608">
    <property type="entry name" value="SAM_MT_UBIE"/>
    <property type="match status" value="1"/>
</dbReference>
<dbReference type="InterPro" id="IPR029063">
    <property type="entry name" value="SAM-dependent_MTases_sf"/>
</dbReference>
<dbReference type="AlphaFoldDB" id="A0A6S6RU03"/>
<protein>
    <recommendedName>
        <fullName evidence="5">Demethylmenaquinone methyltransferase</fullName>
        <ecNumber evidence="5">2.1.1.163</ecNumber>
    </recommendedName>
</protein>
<comment type="similarity">
    <text evidence="5">Belongs to the class I-like SAM-binding methyltransferase superfamily. MenG/UbiE family.</text>
</comment>